<dbReference type="VEuPathDB" id="TriTrypDB:Tc_MARK_10114"/>
<dbReference type="AlphaFoldDB" id="A0A2V2X2P8"/>
<dbReference type="VEuPathDB" id="TriTrypDB:TCDM_08740"/>
<organism evidence="1 2">
    <name type="scientific">Trypanosoma cruzi</name>
    <dbReference type="NCBI Taxonomy" id="5693"/>
    <lineage>
        <taxon>Eukaryota</taxon>
        <taxon>Discoba</taxon>
        <taxon>Euglenozoa</taxon>
        <taxon>Kinetoplastea</taxon>
        <taxon>Metakinetoplastina</taxon>
        <taxon>Trypanosomatida</taxon>
        <taxon>Trypanosomatidae</taxon>
        <taxon>Trypanosoma</taxon>
        <taxon>Schizotrypanum</taxon>
    </lineage>
</organism>
<keyword evidence="1" id="KW-0548">Nucleotidyltransferase</keyword>
<evidence type="ECO:0000313" key="1">
    <source>
        <dbReference type="EMBL" id="PWV14413.1"/>
    </source>
</evidence>
<dbReference type="VEuPathDB" id="TriTrypDB:TCSYLVIO_000731"/>
<gene>
    <name evidence="1" type="ORF">C3747_36g312</name>
</gene>
<dbReference type="GO" id="GO:0003964">
    <property type="term" value="F:RNA-directed DNA polymerase activity"/>
    <property type="evidence" value="ECO:0007669"/>
    <property type="project" value="UniProtKB-KW"/>
</dbReference>
<dbReference type="VEuPathDB" id="TriTrypDB:C3747_36g312"/>
<dbReference type="VEuPathDB" id="TriTrypDB:TcCL_NonESM03739"/>
<dbReference type="EMBL" id="PRFC01000036">
    <property type="protein sequence ID" value="PWV14413.1"/>
    <property type="molecule type" value="Genomic_DNA"/>
</dbReference>
<dbReference type="VEuPathDB" id="TriTrypDB:ECC02_010303"/>
<dbReference type="VEuPathDB" id="TriTrypDB:C4B63_41g69"/>
<dbReference type="Proteomes" id="UP000246078">
    <property type="component" value="Unassembled WGS sequence"/>
</dbReference>
<comment type="caution">
    <text evidence="1">The sequence shown here is derived from an EMBL/GenBank/DDBJ whole genome shotgun (WGS) entry which is preliminary data.</text>
</comment>
<reference evidence="1 2" key="1">
    <citation type="journal article" date="2018" name="Microb. Genom.">
        <title>Expanding an expanded genome: long-read sequencing of Trypanosoma cruzi.</title>
        <authorList>
            <person name="Berna L."/>
            <person name="Rodriguez M."/>
            <person name="Chiribao M.L."/>
            <person name="Parodi-Talice A."/>
            <person name="Pita S."/>
            <person name="Rijo G."/>
            <person name="Alvarez-Valin F."/>
            <person name="Robello C."/>
        </authorList>
    </citation>
    <scope>NUCLEOTIDE SEQUENCE [LARGE SCALE GENOMIC DNA]</scope>
    <source>
        <strain evidence="1 2">TCC</strain>
    </source>
</reference>
<sequence>MLDGLPRLGLEPNAGCITTCGAAMLWHALVNITPGNNSPQLEHRKAASCHPNSPSTVDDLLRRLEDMYSASALMYADDLAIVASGAGTHACAAAMRLALSLVSTWTAEHNHKINVGKSEATLFHTSSDTHGPTRTWPISILAMGTYAFSHSQCAFRAQRWINFLTLVRTLPPLQSGPCHSVTNCV</sequence>
<evidence type="ECO:0000313" key="2">
    <source>
        <dbReference type="Proteomes" id="UP000246078"/>
    </source>
</evidence>
<keyword evidence="1" id="KW-0808">Transferase</keyword>
<name>A0A2V2X2P8_TRYCR</name>
<proteinExistence type="predicted"/>
<accession>A0A2V2X2P8</accession>
<protein>
    <submittedName>
        <fullName evidence="1">Putative reverse transcriptase (RNA-dependent DNA polymerase)</fullName>
    </submittedName>
</protein>
<keyword evidence="1" id="KW-0695">RNA-directed DNA polymerase</keyword>